<reference evidence="1 2" key="1">
    <citation type="submission" date="2024-01" db="EMBL/GenBank/DDBJ databases">
        <title>Genome assemblies of Stephania.</title>
        <authorList>
            <person name="Yang L."/>
        </authorList>
    </citation>
    <scope>NUCLEOTIDE SEQUENCE [LARGE SCALE GENOMIC DNA]</scope>
    <source>
        <strain evidence="1">JXDWG</strain>
        <tissue evidence="1">Leaf</tissue>
    </source>
</reference>
<dbReference type="AlphaFoldDB" id="A0AAP0IAU7"/>
<sequence length="190" mass="20764">MVDRREGGDVSVTGSQHTVSAEDFQRLSDRVAVQGRQFADFMSHMTMRMSTLAHTVSTATTSTSVLPAFEAHVVTIDDMQLSAIAPVGVLVDTTPVLTENYRKRNRGRRLKRMSDGASSSGLEIQVTIAVPYIHVSPLAPAMISRLHSMFSVVIAPPIIVPDFASQSSSIVQPLHQFQQAKGRRDRYALG</sequence>
<dbReference type="EMBL" id="JBBNAG010000008">
    <property type="protein sequence ID" value="KAK9111959.1"/>
    <property type="molecule type" value="Genomic_DNA"/>
</dbReference>
<dbReference type="Proteomes" id="UP001419268">
    <property type="component" value="Unassembled WGS sequence"/>
</dbReference>
<proteinExistence type="predicted"/>
<accession>A0AAP0IAU7</accession>
<evidence type="ECO:0000313" key="1">
    <source>
        <dbReference type="EMBL" id="KAK9111959.1"/>
    </source>
</evidence>
<comment type="caution">
    <text evidence="1">The sequence shown here is derived from an EMBL/GenBank/DDBJ whole genome shotgun (WGS) entry which is preliminary data.</text>
</comment>
<keyword evidence="2" id="KW-1185">Reference proteome</keyword>
<organism evidence="1 2">
    <name type="scientific">Stephania cephalantha</name>
    <dbReference type="NCBI Taxonomy" id="152367"/>
    <lineage>
        <taxon>Eukaryota</taxon>
        <taxon>Viridiplantae</taxon>
        <taxon>Streptophyta</taxon>
        <taxon>Embryophyta</taxon>
        <taxon>Tracheophyta</taxon>
        <taxon>Spermatophyta</taxon>
        <taxon>Magnoliopsida</taxon>
        <taxon>Ranunculales</taxon>
        <taxon>Menispermaceae</taxon>
        <taxon>Menispermoideae</taxon>
        <taxon>Cissampelideae</taxon>
        <taxon>Stephania</taxon>
    </lineage>
</organism>
<evidence type="ECO:0000313" key="2">
    <source>
        <dbReference type="Proteomes" id="UP001419268"/>
    </source>
</evidence>
<name>A0AAP0IAU7_9MAGN</name>
<gene>
    <name evidence="1" type="ORF">Scep_019478</name>
</gene>
<protein>
    <submittedName>
        <fullName evidence="1">Uncharacterized protein</fullName>
    </submittedName>
</protein>